<keyword evidence="2" id="KW-1185">Reference proteome</keyword>
<dbReference type="EMBL" id="JAUOEK010000134">
    <property type="protein sequence ID" value="MDO5970790.1"/>
    <property type="molecule type" value="Genomic_DNA"/>
</dbReference>
<evidence type="ECO:0000313" key="2">
    <source>
        <dbReference type="Proteomes" id="UP001176883"/>
    </source>
</evidence>
<protein>
    <submittedName>
        <fullName evidence="1">Uncharacterized protein</fullName>
    </submittedName>
</protein>
<evidence type="ECO:0000313" key="1">
    <source>
        <dbReference type="EMBL" id="MDO5970790.1"/>
    </source>
</evidence>
<reference evidence="1" key="1">
    <citation type="submission" date="2023-07" db="EMBL/GenBank/DDBJ databases">
        <title>Two novel species in the genus Flavivirga.</title>
        <authorList>
            <person name="Kwon K."/>
        </authorList>
    </citation>
    <scope>NUCLEOTIDE SEQUENCE</scope>
    <source>
        <strain evidence="1">KCTC 52353</strain>
    </source>
</reference>
<name>A0ABT8WCE6_9FLAO</name>
<dbReference type="Proteomes" id="UP001176883">
    <property type="component" value="Unassembled WGS sequence"/>
</dbReference>
<gene>
    <name evidence="1" type="ORF">Q4Q35_13315</name>
</gene>
<accession>A0ABT8WCE6</accession>
<dbReference type="RefSeq" id="WP_303278487.1">
    <property type="nucleotide sequence ID" value="NZ_JAUOEK010000134.1"/>
</dbReference>
<comment type="caution">
    <text evidence="1">The sequence shown here is derived from an EMBL/GenBank/DDBJ whole genome shotgun (WGS) entry which is preliminary data.</text>
</comment>
<proteinExistence type="predicted"/>
<sequence>MKKLTMILGITTLVLVGTTANAQLGRLKNLTKKKERKEKTTSEGKDKKALELDYTTFKFTPAITMSSLLYATEISEKGSTRLQNYTASFVPYKKKDGSSVSNLNDQSQYLIIKVFKGTEFIDYFEYDGDQTFDNKKLRKLNAPSSRYQKNGEWADGTNVDLKKWGEGMYRLEFYAGNKLFYNFDFEVYKVTNDDPYAELNEMYLSRGAWNKYAYMEHQKSGNMVFGFYMQHEEFQPNPSDPNKTLKDVKWTLNMTKDGKPFATNYNGLSKPVKGKVNRAKWTEMNTAMKSSDGKQVIKLSSLTDGAYKIEVKVDIEAKPRVYNFSVANNKIVLMDEQDRSKNTDPTRLVEGWNNFYWFKLE</sequence>
<organism evidence="1 2">
    <name type="scientific">Flavivirga aquimarina</name>
    <dbReference type="NCBI Taxonomy" id="2027862"/>
    <lineage>
        <taxon>Bacteria</taxon>
        <taxon>Pseudomonadati</taxon>
        <taxon>Bacteroidota</taxon>
        <taxon>Flavobacteriia</taxon>
        <taxon>Flavobacteriales</taxon>
        <taxon>Flavobacteriaceae</taxon>
        <taxon>Flavivirga</taxon>
    </lineage>
</organism>